<evidence type="ECO:0000313" key="1">
    <source>
        <dbReference type="EMBL" id="AAO10841.1"/>
    </source>
</evidence>
<sequence>MYKFPGILPEHSAPEVWRLQQFLLQEAESLLGRIEQDKKVYQPTFSENTTSGPCIINSVNFDGAWAKLSHNSKGYWPCALYELAHETIHLLNPVAGYTNFLEEGVAVAFSVDMSSKYTQHPMSPSDKFYSRAHELVQKLPDGIYESAKKIRERCGSLGNASVDALAELFPELDAKIIEELCSECNFT</sequence>
<evidence type="ECO:0000313" key="2">
    <source>
        <dbReference type="Proteomes" id="UP000002275"/>
    </source>
</evidence>
<accession>A0A3Q0L5V1</accession>
<protein>
    <submittedName>
        <fullName evidence="1">Uncharacterized protein</fullName>
    </submittedName>
</protein>
<dbReference type="Proteomes" id="UP000002275">
    <property type="component" value="Chromosome I"/>
</dbReference>
<reference evidence="1 2" key="3">
    <citation type="journal article" date="2011" name="Mol. Syst. Biol.">
        <title>Integrative genome-scale metabolic analysis of Vibrio vulnificus for drug targeting and discovery.</title>
        <authorList>
            <person name="Kim H.U."/>
            <person name="Kim S.Y."/>
            <person name="Jeong H."/>
            <person name="Kim T.Y."/>
            <person name="Kim J.J."/>
            <person name="Choy H.E."/>
            <person name="Yi K.Y."/>
            <person name="Rhee J.H."/>
            <person name="Lee S.Y."/>
        </authorList>
    </citation>
    <scope>NUCLEOTIDE SEQUENCE [LARGE SCALE GENOMIC DNA]</scope>
    <source>
        <strain evidence="1 2">CMCP6</strain>
    </source>
</reference>
<dbReference type="AlphaFoldDB" id="A0A3Q0L5V1"/>
<dbReference type="KEGG" id="vvu:VV1_2477"/>
<gene>
    <name evidence="1" type="ordered locus">VV1_2477</name>
</gene>
<dbReference type="EMBL" id="AE016795">
    <property type="protein sequence ID" value="AAO10841.1"/>
    <property type="molecule type" value="Genomic_DNA"/>
</dbReference>
<reference evidence="2" key="1">
    <citation type="submission" date="2002-12" db="EMBL/GenBank/DDBJ databases">
        <title>Complete genome sequence of Vibrio vulnificus CMCP6.</title>
        <authorList>
            <person name="Rhee J.H."/>
            <person name="Kim S.Y."/>
            <person name="Chung S.S."/>
            <person name="Kim J.J."/>
            <person name="Moon Y.H."/>
            <person name="Jeong H."/>
            <person name="Choy H.E."/>
        </authorList>
    </citation>
    <scope>NUCLEOTIDE SEQUENCE [LARGE SCALE GENOMIC DNA]</scope>
    <source>
        <strain evidence="2">CMCP6</strain>
    </source>
</reference>
<proteinExistence type="predicted"/>
<name>A0A3Q0L5V1_VIBVU</name>
<reference evidence="1 2" key="2">
    <citation type="journal article" date="2003" name="Infect. Immun.">
        <title>Characterization and pathogenic significance of Vibrio vulnificus antigens preferentially expressed in septicemic patients.</title>
        <authorList>
            <person name="Kim Y.R."/>
            <person name="Lee S.E."/>
            <person name="Kim C.M."/>
            <person name="Kim S.Y."/>
            <person name="Shin E.K."/>
            <person name="Shin D.H."/>
            <person name="Chung S.S."/>
            <person name="Choy H.E."/>
            <person name="Progulske-Fox A."/>
            <person name="Hillman J.D."/>
            <person name="Handfield M."/>
            <person name="Rhee J.H."/>
        </authorList>
    </citation>
    <scope>NUCLEOTIDE SEQUENCE [LARGE SCALE GENOMIC DNA]</scope>
    <source>
        <strain evidence="1 2">CMCP6</strain>
    </source>
</reference>
<organism evidence="1 2">
    <name type="scientific">Vibrio vulnificus (strain CMCP6)</name>
    <dbReference type="NCBI Taxonomy" id="216895"/>
    <lineage>
        <taxon>Bacteria</taxon>
        <taxon>Pseudomonadati</taxon>
        <taxon>Pseudomonadota</taxon>
        <taxon>Gammaproteobacteria</taxon>
        <taxon>Vibrionales</taxon>
        <taxon>Vibrionaceae</taxon>
        <taxon>Vibrio</taxon>
    </lineage>
</organism>
<dbReference type="RefSeq" id="WP_011080336.1">
    <property type="nucleotide sequence ID" value="NC_004459.3"/>
</dbReference>